<protein>
    <submittedName>
        <fullName evidence="3">Sulfurtransferase</fullName>
    </submittedName>
</protein>
<dbReference type="PANTHER" id="PTHR45431:SF3">
    <property type="entry name" value="RHODANESE-LIKE DOMAIN-CONTAINING PROTEIN 15, CHLOROPLASTIC"/>
    <property type="match status" value="1"/>
</dbReference>
<dbReference type="SUPFAM" id="SSF52821">
    <property type="entry name" value="Rhodanese/Cell cycle control phosphatase"/>
    <property type="match status" value="1"/>
</dbReference>
<dbReference type="Proteomes" id="UP000607311">
    <property type="component" value="Unassembled WGS sequence"/>
</dbReference>
<dbReference type="SMART" id="SM00450">
    <property type="entry name" value="RHOD"/>
    <property type="match status" value="1"/>
</dbReference>
<dbReference type="EMBL" id="BOPD01000022">
    <property type="protein sequence ID" value="GIJ34615.1"/>
    <property type="molecule type" value="Genomic_DNA"/>
</dbReference>
<dbReference type="InterPro" id="IPR036873">
    <property type="entry name" value="Rhodanese-like_dom_sf"/>
</dbReference>
<dbReference type="InterPro" id="IPR021309">
    <property type="entry name" value="YgaP-like_TM"/>
</dbReference>
<keyword evidence="1" id="KW-1133">Transmembrane helix</keyword>
<evidence type="ECO:0000313" key="4">
    <source>
        <dbReference type="Proteomes" id="UP000607311"/>
    </source>
</evidence>
<keyword evidence="4" id="KW-1185">Reference proteome</keyword>
<feature type="domain" description="Rhodanese" evidence="2">
    <location>
        <begin position="21"/>
        <end position="111"/>
    </location>
</feature>
<dbReference type="InterPro" id="IPR001763">
    <property type="entry name" value="Rhodanese-like_dom"/>
</dbReference>
<dbReference type="CDD" id="cd00158">
    <property type="entry name" value="RHOD"/>
    <property type="match status" value="1"/>
</dbReference>
<name>A0A9W5UU16_9ACTN</name>
<keyword evidence="1" id="KW-0812">Transmembrane</keyword>
<evidence type="ECO:0000259" key="2">
    <source>
        <dbReference type="PROSITE" id="PS50206"/>
    </source>
</evidence>
<feature type="transmembrane region" description="Helical" evidence="1">
    <location>
        <begin position="122"/>
        <end position="140"/>
    </location>
</feature>
<comment type="caution">
    <text evidence="3">The sequence shown here is derived from an EMBL/GenBank/DDBJ whole genome shotgun (WGS) entry which is preliminary data.</text>
</comment>
<evidence type="ECO:0000313" key="3">
    <source>
        <dbReference type="EMBL" id="GIJ34615.1"/>
    </source>
</evidence>
<dbReference type="Pfam" id="PF11127">
    <property type="entry name" value="YgaP-like_TM"/>
    <property type="match status" value="1"/>
</dbReference>
<reference evidence="3" key="1">
    <citation type="submission" date="2021-01" db="EMBL/GenBank/DDBJ databases">
        <title>Whole genome shotgun sequence of Verrucosispora sediminis NBRC 107745.</title>
        <authorList>
            <person name="Komaki H."/>
            <person name="Tamura T."/>
        </authorList>
    </citation>
    <scope>NUCLEOTIDE SEQUENCE</scope>
    <source>
        <strain evidence="3">NBRC 107745</strain>
    </source>
</reference>
<dbReference type="AlphaFoldDB" id="A0A9W5UU16"/>
<dbReference type="Gene3D" id="3.40.250.10">
    <property type="entry name" value="Rhodanese-like domain"/>
    <property type="match status" value="1"/>
</dbReference>
<dbReference type="Gene3D" id="6.10.140.1340">
    <property type="match status" value="1"/>
</dbReference>
<dbReference type="InterPro" id="IPR052367">
    <property type="entry name" value="Thiosulfate_ST/Rhodanese-like"/>
</dbReference>
<dbReference type="PANTHER" id="PTHR45431">
    <property type="entry name" value="RHODANESE-LIKE DOMAIN-CONTAINING PROTEIN 15, CHLOROPLASTIC"/>
    <property type="match status" value="1"/>
</dbReference>
<keyword evidence="1" id="KW-0472">Membrane</keyword>
<proteinExistence type="predicted"/>
<accession>A0A9W5UU16</accession>
<evidence type="ECO:0000256" key="1">
    <source>
        <dbReference type="SAM" id="Phobius"/>
    </source>
</evidence>
<dbReference type="PROSITE" id="PS50206">
    <property type="entry name" value="RHODANESE_3"/>
    <property type="match status" value="1"/>
</dbReference>
<gene>
    <name evidence="3" type="ORF">Vse01_37630</name>
</gene>
<organism evidence="3 4">
    <name type="scientific">Micromonospora sediminimaris</name>
    <dbReference type="NCBI Taxonomy" id="547162"/>
    <lineage>
        <taxon>Bacteria</taxon>
        <taxon>Bacillati</taxon>
        <taxon>Actinomycetota</taxon>
        <taxon>Actinomycetes</taxon>
        <taxon>Micromonosporales</taxon>
        <taxon>Micromonosporaceae</taxon>
        <taxon>Micromonospora</taxon>
    </lineage>
</organism>
<feature type="transmembrane region" description="Helical" evidence="1">
    <location>
        <begin position="146"/>
        <end position="169"/>
    </location>
</feature>
<dbReference type="Pfam" id="PF00581">
    <property type="entry name" value="Rhodanese"/>
    <property type="match status" value="1"/>
</dbReference>
<sequence>MTARNSSPTIDVPAARALIADNPDVLIVDVRTPGEFETAHVPASINLPLDQVDAHLGRIVNDAGGRILLMCQSGNRATTACTRLANAGLTDATVITGGMNAWVAAGGPVERGRQRWSLERQVRLVAGGVVLLAVVASVWVPAARFVAGFIGAGLTFAALTDTCAMGAMLSRLPYNRGAGCDVDRSLARLRNDRQQA</sequence>